<accession>A0A445GY76</accession>
<dbReference type="Proteomes" id="UP000289340">
    <property type="component" value="Chromosome 15"/>
</dbReference>
<protein>
    <submittedName>
        <fullName evidence="2">Type IV inositol polyphosphate 5-phosphatase 6</fullName>
    </submittedName>
</protein>
<evidence type="ECO:0000313" key="4">
    <source>
        <dbReference type="Proteomes" id="UP000289340"/>
    </source>
</evidence>
<comment type="caution">
    <text evidence="2">The sequence shown here is derived from an EMBL/GenBank/DDBJ whole genome shotgun (WGS) entry which is preliminary data.</text>
</comment>
<keyword evidence="4" id="KW-1185">Reference proteome</keyword>
<dbReference type="Proteomes" id="UP000289340">
    <property type="component" value="Chromosome 10"/>
</dbReference>
<dbReference type="InterPro" id="IPR045849">
    <property type="entry name" value="IP5P_plant"/>
</dbReference>
<gene>
    <name evidence="3" type="ORF">D0Y65_028287</name>
    <name evidence="2" type="ORF">D0Y65_042025</name>
</gene>
<dbReference type="GO" id="GO:0004439">
    <property type="term" value="F:phosphatidylinositol-4,5-bisphosphate 5-phosphatase activity"/>
    <property type="evidence" value="ECO:0007669"/>
    <property type="project" value="TreeGrafter"/>
</dbReference>
<proteinExistence type="predicted"/>
<dbReference type="PANTHER" id="PTHR45666">
    <property type="entry name" value="TYPE IV INOSITOL POLYPHOSPHATE 5-PHOSPHATASE 9"/>
    <property type="match status" value="1"/>
</dbReference>
<keyword evidence="1" id="KW-0378">Hydrolase</keyword>
<evidence type="ECO:0000256" key="1">
    <source>
        <dbReference type="ARBA" id="ARBA00022801"/>
    </source>
</evidence>
<sequence>MNFFFHRCDRILWYGEGLHQLSYVRGESKFSDHRPVYGIFCAEVESTHGRLKKTMSCSRSRIEVEELLPYSGGYTELSFF</sequence>
<reference evidence="2 4" key="1">
    <citation type="submission" date="2018-09" db="EMBL/GenBank/DDBJ databases">
        <title>A high-quality reference genome of wild soybean provides a powerful tool to mine soybean genomes.</title>
        <authorList>
            <person name="Xie M."/>
            <person name="Chung C.Y.L."/>
            <person name="Li M.-W."/>
            <person name="Wong F.-L."/>
            <person name="Chan T.-F."/>
            <person name="Lam H.-M."/>
        </authorList>
    </citation>
    <scope>NUCLEOTIDE SEQUENCE [LARGE SCALE GENOMIC DNA]</scope>
    <source>
        <strain evidence="4">cv. W05</strain>
        <tissue evidence="2">Hypocotyl of etiolated seedlings</tissue>
    </source>
</reference>
<dbReference type="EMBL" id="QZWG01000015">
    <property type="protein sequence ID" value="RZB66217.1"/>
    <property type="molecule type" value="Genomic_DNA"/>
</dbReference>
<dbReference type="Gene3D" id="3.60.10.10">
    <property type="entry name" value="Endonuclease/exonuclease/phosphatase"/>
    <property type="match status" value="1"/>
</dbReference>
<evidence type="ECO:0000313" key="3">
    <source>
        <dbReference type="EMBL" id="RZB89374.1"/>
    </source>
</evidence>
<name>A0A445GY76_GLYSO</name>
<dbReference type="GO" id="GO:0046856">
    <property type="term" value="P:phosphatidylinositol dephosphorylation"/>
    <property type="evidence" value="ECO:0007669"/>
    <property type="project" value="TreeGrafter"/>
</dbReference>
<organism evidence="2 4">
    <name type="scientific">Glycine soja</name>
    <name type="common">Wild soybean</name>
    <dbReference type="NCBI Taxonomy" id="3848"/>
    <lineage>
        <taxon>Eukaryota</taxon>
        <taxon>Viridiplantae</taxon>
        <taxon>Streptophyta</taxon>
        <taxon>Embryophyta</taxon>
        <taxon>Tracheophyta</taxon>
        <taxon>Spermatophyta</taxon>
        <taxon>Magnoliopsida</taxon>
        <taxon>eudicotyledons</taxon>
        <taxon>Gunneridae</taxon>
        <taxon>Pentapetalae</taxon>
        <taxon>rosids</taxon>
        <taxon>fabids</taxon>
        <taxon>Fabales</taxon>
        <taxon>Fabaceae</taxon>
        <taxon>Papilionoideae</taxon>
        <taxon>50 kb inversion clade</taxon>
        <taxon>NPAAA clade</taxon>
        <taxon>indigoferoid/millettioid clade</taxon>
        <taxon>Phaseoleae</taxon>
        <taxon>Glycine</taxon>
        <taxon>Glycine subgen. Soja</taxon>
    </lineage>
</organism>
<dbReference type="AlphaFoldDB" id="A0A445GY76"/>
<dbReference type="GO" id="GO:0004445">
    <property type="term" value="F:inositol-polyphosphate 5-phosphatase activity"/>
    <property type="evidence" value="ECO:0007669"/>
    <property type="project" value="InterPro"/>
</dbReference>
<dbReference type="InterPro" id="IPR036691">
    <property type="entry name" value="Endo/exonu/phosph_ase_sf"/>
</dbReference>
<evidence type="ECO:0000313" key="2">
    <source>
        <dbReference type="EMBL" id="RZB66217.1"/>
    </source>
</evidence>
<dbReference type="GO" id="GO:0034485">
    <property type="term" value="F:phosphatidylinositol-3,4,5-trisphosphate 5-phosphatase activity"/>
    <property type="evidence" value="ECO:0007669"/>
    <property type="project" value="TreeGrafter"/>
</dbReference>
<dbReference type="PANTHER" id="PTHR45666:SF34">
    <property type="entry name" value="TYPE IV INOSITOL POLYPHOSPHATE 5-PHOSPHATASE 7"/>
    <property type="match status" value="1"/>
</dbReference>
<dbReference type="SUPFAM" id="SSF56219">
    <property type="entry name" value="DNase I-like"/>
    <property type="match status" value="1"/>
</dbReference>
<dbReference type="EMBL" id="QZWG01000010">
    <property type="protein sequence ID" value="RZB89374.1"/>
    <property type="molecule type" value="Genomic_DNA"/>
</dbReference>